<dbReference type="Pfam" id="PF00326">
    <property type="entry name" value="Peptidase_S9"/>
    <property type="match status" value="1"/>
</dbReference>
<dbReference type="Gene3D" id="3.40.50.1820">
    <property type="entry name" value="alpha/beta hydrolase"/>
    <property type="match status" value="1"/>
</dbReference>
<dbReference type="EMBL" id="JACXVP010000010">
    <property type="protein sequence ID" value="KAG5581628.1"/>
    <property type="molecule type" value="Genomic_DNA"/>
</dbReference>
<dbReference type="GO" id="GO:0006508">
    <property type="term" value="P:proteolysis"/>
    <property type="evidence" value="ECO:0007669"/>
    <property type="project" value="InterPro"/>
</dbReference>
<evidence type="ECO:0000313" key="2">
    <source>
        <dbReference type="EMBL" id="KAG5581628.1"/>
    </source>
</evidence>
<sequence length="590" mass="65675">MASGEKNCTPYGSWKSPITADIVSGSDKRLEGFTVDSHGHLIWLETRPAESGRAVLVKESGEDITPKDFNVRNTVHEYGGGSFGFSGDVLVFSNFDDQRLYKQILTSSSPVPITPDYAGRHVRYADGVFDGRLNRYIAVREDHRGVDAKPTNEIVSVTLNDNTTKEPKVLISGNDFYAFPRMDLKGERLAWIEWSHPNMHWDKAELWVGYISESGDIEKRVVVAGGCCTLIEDKNEVLAIYSLNAEFTRPFWVFGNQCYDIIERKEESTIIACSYRQHGKSYLGVINQAKNSFCSVDIPFTYISNIVASGQILYIEGASSVLPTSLAKVILDDRMSNVVDFSIIRPEFIEFSTDVAGQNAYAYFYPPCNPEYNGSQEEKPPLLLESHGGPTDEAHGTLNLSIQYWTSRGWAFVDVNYGGSTGYGRAYRERLLGKWGIVDINDCCSCAEYLVDEGKVDGKRLCITGCSAGGYTTLASLAFRDTFRAGASLFGVSQFCNINLVLRRAWLLLWYTSATLSRSKMLSKRYPVHSMNHHYTVYIMLSLSALLSQTFTSYALLHYWTGGGGEWFGKHGSGGIRSRADTLSAVLTDC</sequence>
<feature type="domain" description="Peptidase S9 prolyl oligopeptidase catalytic" evidence="1">
    <location>
        <begin position="400"/>
        <end position="501"/>
    </location>
</feature>
<dbReference type="InterPro" id="IPR029058">
    <property type="entry name" value="AB_hydrolase_fold"/>
</dbReference>
<evidence type="ECO:0000259" key="1">
    <source>
        <dbReference type="Pfam" id="PF00326"/>
    </source>
</evidence>
<dbReference type="Proteomes" id="UP000824120">
    <property type="component" value="Chromosome 10"/>
</dbReference>
<dbReference type="AlphaFoldDB" id="A0A9J5X2V3"/>
<keyword evidence="3" id="KW-1185">Reference proteome</keyword>
<accession>A0A9J5X2V3</accession>
<reference evidence="2 3" key="1">
    <citation type="submission" date="2020-09" db="EMBL/GenBank/DDBJ databases">
        <title>De no assembly of potato wild relative species, Solanum commersonii.</title>
        <authorList>
            <person name="Cho K."/>
        </authorList>
    </citation>
    <scope>NUCLEOTIDE SEQUENCE [LARGE SCALE GENOMIC DNA]</scope>
    <source>
        <strain evidence="2">LZ3.2</strain>
        <tissue evidence="2">Leaf</tissue>
    </source>
</reference>
<comment type="caution">
    <text evidence="2">The sequence shown here is derived from an EMBL/GenBank/DDBJ whole genome shotgun (WGS) entry which is preliminary data.</text>
</comment>
<proteinExistence type="predicted"/>
<dbReference type="SUPFAM" id="SSF53474">
    <property type="entry name" value="alpha/beta-Hydrolases"/>
    <property type="match status" value="1"/>
</dbReference>
<dbReference type="PANTHER" id="PTHR43056:SF13">
    <property type="entry name" value="PEPTIDASE S9 PROLYL OLIGOPEPTIDASE CATALYTIC DOMAIN-CONTAINING PROTEIN"/>
    <property type="match status" value="1"/>
</dbReference>
<gene>
    <name evidence="2" type="ORF">H5410_052255</name>
</gene>
<dbReference type="OrthoDB" id="416344at2759"/>
<protein>
    <recommendedName>
        <fullName evidence="1">Peptidase S9 prolyl oligopeptidase catalytic domain-containing protein</fullName>
    </recommendedName>
</protein>
<dbReference type="InterPro" id="IPR001375">
    <property type="entry name" value="Peptidase_S9_cat"/>
</dbReference>
<dbReference type="InterPro" id="IPR050585">
    <property type="entry name" value="Xaa-Pro_dipeptidyl-ppase/CocE"/>
</dbReference>
<organism evidence="2 3">
    <name type="scientific">Solanum commersonii</name>
    <name type="common">Commerson's wild potato</name>
    <name type="synonym">Commerson's nightshade</name>
    <dbReference type="NCBI Taxonomy" id="4109"/>
    <lineage>
        <taxon>Eukaryota</taxon>
        <taxon>Viridiplantae</taxon>
        <taxon>Streptophyta</taxon>
        <taxon>Embryophyta</taxon>
        <taxon>Tracheophyta</taxon>
        <taxon>Spermatophyta</taxon>
        <taxon>Magnoliopsida</taxon>
        <taxon>eudicotyledons</taxon>
        <taxon>Gunneridae</taxon>
        <taxon>Pentapetalae</taxon>
        <taxon>asterids</taxon>
        <taxon>lamiids</taxon>
        <taxon>Solanales</taxon>
        <taxon>Solanaceae</taxon>
        <taxon>Solanoideae</taxon>
        <taxon>Solaneae</taxon>
        <taxon>Solanum</taxon>
    </lineage>
</organism>
<name>A0A9J5X2V3_SOLCO</name>
<evidence type="ECO:0000313" key="3">
    <source>
        <dbReference type="Proteomes" id="UP000824120"/>
    </source>
</evidence>
<dbReference type="PANTHER" id="PTHR43056">
    <property type="entry name" value="PEPTIDASE S9 PROLYL OLIGOPEPTIDASE"/>
    <property type="match status" value="1"/>
</dbReference>
<dbReference type="GO" id="GO:0008236">
    <property type="term" value="F:serine-type peptidase activity"/>
    <property type="evidence" value="ECO:0007669"/>
    <property type="project" value="InterPro"/>
</dbReference>